<evidence type="ECO:0000256" key="6">
    <source>
        <dbReference type="ARBA" id="ARBA00023027"/>
    </source>
</evidence>
<dbReference type="SUPFAM" id="SSF50129">
    <property type="entry name" value="GroES-like"/>
    <property type="match status" value="2"/>
</dbReference>
<evidence type="ECO:0000256" key="5">
    <source>
        <dbReference type="ARBA" id="ARBA00023002"/>
    </source>
</evidence>
<protein>
    <submittedName>
        <fullName evidence="9">Zn-dependent alcohol dehydrogenase class III</fullName>
    </submittedName>
</protein>
<dbReference type="FunFam" id="3.40.50.720:FF:000003">
    <property type="entry name" value="S-(hydroxymethyl)glutathione dehydrogenase"/>
    <property type="match status" value="1"/>
</dbReference>
<organism evidence="9 10">
    <name type="scientific">Gaiella occulta</name>
    <dbReference type="NCBI Taxonomy" id="1002870"/>
    <lineage>
        <taxon>Bacteria</taxon>
        <taxon>Bacillati</taxon>
        <taxon>Actinomycetota</taxon>
        <taxon>Thermoleophilia</taxon>
        <taxon>Gaiellales</taxon>
        <taxon>Gaiellaceae</taxon>
        <taxon>Gaiella</taxon>
    </lineage>
</organism>
<gene>
    <name evidence="9" type="ORF">Gocc_1507</name>
</gene>
<feature type="domain" description="Enoyl reductase (ER)" evidence="8">
    <location>
        <begin position="10"/>
        <end position="366"/>
    </location>
</feature>
<sequence>MKIRAAVLERTGGPHAVQELDLAPPGAGEVLVRLGASGVCHSDYNAIDGTAETRCPAVLGHEGAGVVEAVGDGVVRVRVGDHVALSWAPWCGTCSECTRDLPWLCSTAWPAMGTGGLMDGTTRLSRDGEPVYHYSFLSTFAEACVVPEKCCVPIAKDIPFDVAGLVGCAVTTGVGSVWRTAGVQPGDRVAVIGCGGVGLSALMAAVAVGAEPVVAVDAAPPKLEVARSFGAAAGVLWAGSAEATAEAVREASGGGVDYAIEATGRSEAMLAAYLSLRPRGAAVLIGIPRADAVLPLPALTIPRSERRVLGSIYGSSKPERDFPLTLDLYRSGRLPLDRLVSHRLPLDEVEQAFALMKTGDALRVVLDLTT</sequence>
<comment type="caution">
    <text evidence="9">The sequence shown here is derived from an EMBL/GenBank/DDBJ whole genome shotgun (WGS) entry which is preliminary data.</text>
</comment>
<dbReference type="Gene3D" id="3.40.50.720">
    <property type="entry name" value="NAD(P)-binding Rossmann-like Domain"/>
    <property type="match status" value="1"/>
</dbReference>
<evidence type="ECO:0000256" key="3">
    <source>
        <dbReference type="ARBA" id="ARBA00022723"/>
    </source>
</evidence>
<dbReference type="RefSeq" id="WP_114795934.1">
    <property type="nucleotide sequence ID" value="NZ_QQZY01000003.1"/>
</dbReference>
<dbReference type="InterPro" id="IPR011032">
    <property type="entry name" value="GroES-like_sf"/>
</dbReference>
<dbReference type="OrthoDB" id="334894at2"/>
<dbReference type="GO" id="GO:0046294">
    <property type="term" value="P:formaldehyde catabolic process"/>
    <property type="evidence" value="ECO:0007669"/>
    <property type="project" value="TreeGrafter"/>
</dbReference>
<keyword evidence="5" id="KW-0560">Oxidoreductase</keyword>
<dbReference type="Proteomes" id="UP000254134">
    <property type="component" value="Unassembled WGS sequence"/>
</dbReference>
<dbReference type="InterPro" id="IPR020843">
    <property type="entry name" value="ER"/>
</dbReference>
<dbReference type="Gene3D" id="3.90.180.10">
    <property type="entry name" value="Medium-chain alcohol dehydrogenases, catalytic domain"/>
    <property type="match status" value="1"/>
</dbReference>
<evidence type="ECO:0000259" key="8">
    <source>
        <dbReference type="SMART" id="SM00829"/>
    </source>
</evidence>
<dbReference type="InterPro" id="IPR013149">
    <property type="entry name" value="ADH-like_C"/>
</dbReference>
<dbReference type="GO" id="GO:0008270">
    <property type="term" value="F:zinc ion binding"/>
    <property type="evidence" value="ECO:0007669"/>
    <property type="project" value="InterPro"/>
</dbReference>
<evidence type="ECO:0000256" key="1">
    <source>
        <dbReference type="ARBA" id="ARBA00001947"/>
    </source>
</evidence>
<dbReference type="InterPro" id="IPR036291">
    <property type="entry name" value="NAD(P)-bd_dom_sf"/>
</dbReference>
<dbReference type="SUPFAM" id="SSF51735">
    <property type="entry name" value="NAD(P)-binding Rossmann-fold domains"/>
    <property type="match status" value="1"/>
</dbReference>
<keyword evidence="3 7" id="KW-0479">Metal-binding</keyword>
<comment type="cofactor">
    <cofactor evidence="1 7">
        <name>Zn(2+)</name>
        <dbReference type="ChEBI" id="CHEBI:29105"/>
    </cofactor>
</comment>
<comment type="similarity">
    <text evidence="2 7">Belongs to the zinc-containing alcohol dehydrogenase family.</text>
</comment>
<evidence type="ECO:0000256" key="4">
    <source>
        <dbReference type="ARBA" id="ARBA00022833"/>
    </source>
</evidence>
<dbReference type="GO" id="GO:0051903">
    <property type="term" value="F:S-(hydroxymethyl)glutathione dehydrogenase [NAD(P)+] activity"/>
    <property type="evidence" value="ECO:0007669"/>
    <property type="project" value="TreeGrafter"/>
</dbReference>
<dbReference type="PROSITE" id="PS00059">
    <property type="entry name" value="ADH_ZINC"/>
    <property type="match status" value="1"/>
</dbReference>
<dbReference type="SMART" id="SM00829">
    <property type="entry name" value="PKS_ER"/>
    <property type="match status" value="1"/>
</dbReference>
<dbReference type="Pfam" id="PF00107">
    <property type="entry name" value="ADH_zinc_N"/>
    <property type="match status" value="1"/>
</dbReference>
<evidence type="ECO:0000313" key="9">
    <source>
        <dbReference type="EMBL" id="RDI74618.1"/>
    </source>
</evidence>
<name>A0A7M2YYS5_9ACTN</name>
<keyword evidence="4 7" id="KW-0862">Zinc</keyword>
<evidence type="ECO:0000256" key="2">
    <source>
        <dbReference type="ARBA" id="ARBA00008072"/>
    </source>
</evidence>
<dbReference type="EMBL" id="QQZY01000003">
    <property type="protein sequence ID" value="RDI74618.1"/>
    <property type="molecule type" value="Genomic_DNA"/>
</dbReference>
<dbReference type="PANTHER" id="PTHR43880:SF12">
    <property type="entry name" value="ALCOHOL DEHYDROGENASE CLASS-3"/>
    <property type="match status" value="1"/>
</dbReference>
<dbReference type="AlphaFoldDB" id="A0A7M2YYS5"/>
<dbReference type="Pfam" id="PF08240">
    <property type="entry name" value="ADH_N"/>
    <property type="match status" value="1"/>
</dbReference>
<evidence type="ECO:0000313" key="10">
    <source>
        <dbReference type="Proteomes" id="UP000254134"/>
    </source>
</evidence>
<dbReference type="PANTHER" id="PTHR43880">
    <property type="entry name" value="ALCOHOL DEHYDROGENASE"/>
    <property type="match status" value="1"/>
</dbReference>
<reference evidence="9 10" key="1">
    <citation type="submission" date="2018-07" db="EMBL/GenBank/DDBJ databases">
        <title>High-quality-draft genome sequence of Gaiella occulta.</title>
        <authorList>
            <person name="Severino R."/>
            <person name="Froufe H.J.C."/>
            <person name="Rainey F.A."/>
            <person name="Barroso C."/>
            <person name="Albuquerque L."/>
            <person name="Lobo-Da-Cunha A."/>
            <person name="Da Costa M.S."/>
            <person name="Egas C."/>
        </authorList>
    </citation>
    <scope>NUCLEOTIDE SEQUENCE [LARGE SCALE GENOMIC DNA]</scope>
    <source>
        <strain evidence="9 10">F2-233</strain>
    </source>
</reference>
<dbReference type="InterPro" id="IPR013154">
    <property type="entry name" value="ADH-like_N"/>
</dbReference>
<dbReference type="InterPro" id="IPR002328">
    <property type="entry name" value="ADH_Zn_CS"/>
</dbReference>
<keyword evidence="10" id="KW-1185">Reference proteome</keyword>
<accession>A0A7M2YYS5</accession>
<keyword evidence="6" id="KW-0520">NAD</keyword>
<dbReference type="GO" id="GO:0005829">
    <property type="term" value="C:cytosol"/>
    <property type="evidence" value="ECO:0007669"/>
    <property type="project" value="TreeGrafter"/>
</dbReference>
<evidence type="ECO:0000256" key="7">
    <source>
        <dbReference type="RuleBase" id="RU361277"/>
    </source>
</evidence>
<proteinExistence type="inferred from homology"/>
<reference evidence="10" key="2">
    <citation type="journal article" date="2019" name="MicrobiologyOpen">
        <title>High-quality draft genome sequence of Gaiella occulta isolated from a 150 meter deep mineral water borehole and comparison with the genome sequences of other deep-branching lineages of the phylum Actinobacteria.</title>
        <authorList>
            <person name="Severino R."/>
            <person name="Froufe H.J.C."/>
            <person name="Barroso C."/>
            <person name="Albuquerque L."/>
            <person name="Lobo-da-Cunha A."/>
            <person name="da Costa M.S."/>
            <person name="Egas C."/>
        </authorList>
    </citation>
    <scope>NUCLEOTIDE SEQUENCE [LARGE SCALE GENOMIC DNA]</scope>
    <source>
        <strain evidence="10">F2-233</strain>
    </source>
</reference>